<feature type="compositionally biased region" description="Polar residues" evidence="2">
    <location>
        <begin position="397"/>
        <end position="407"/>
    </location>
</feature>
<dbReference type="EMBL" id="QFPW01000007">
    <property type="protein sequence ID" value="PZQ49390.1"/>
    <property type="molecule type" value="Genomic_DNA"/>
</dbReference>
<keyword evidence="3" id="KW-0472">Membrane</keyword>
<evidence type="ECO:0000259" key="5">
    <source>
        <dbReference type="Pfam" id="PF25954"/>
    </source>
</evidence>
<reference evidence="6 7" key="1">
    <citation type="submission" date="2017-08" db="EMBL/GenBank/DDBJ databases">
        <title>Infants hospitalized years apart are colonized by the same room-sourced microbial strains.</title>
        <authorList>
            <person name="Brooks B."/>
            <person name="Olm M.R."/>
            <person name="Firek B.A."/>
            <person name="Baker R."/>
            <person name="Thomas B.C."/>
            <person name="Morowitz M.J."/>
            <person name="Banfield J.F."/>
        </authorList>
    </citation>
    <scope>NUCLEOTIDE SEQUENCE [LARGE SCALE GENOMIC DNA]</scope>
    <source>
        <strain evidence="6">S2_005_002_R2_34</strain>
    </source>
</reference>
<dbReference type="GO" id="GO:0055085">
    <property type="term" value="P:transmembrane transport"/>
    <property type="evidence" value="ECO:0007669"/>
    <property type="project" value="InterPro"/>
</dbReference>
<dbReference type="Pfam" id="PF25954">
    <property type="entry name" value="Beta-barrel_RND_2"/>
    <property type="match status" value="1"/>
</dbReference>
<name>A0A2W5QDA1_RHOSU</name>
<evidence type="ECO:0000313" key="6">
    <source>
        <dbReference type="EMBL" id="PZQ49390.1"/>
    </source>
</evidence>
<dbReference type="Proteomes" id="UP000249185">
    <property type="component" value="Unassembled WGS sequence"/>
</dbReference>
<feature type="transmembrane region" description="Helical" evidence="3">
    <location>
        <begin position="51"/>
        <end position="69"/>
    </location>
</feature>
<feature type="compositionally biased region" description="Low complexity" evidence="2">
    <location>
        <begin position="27"/>
        <end position="39"/>
    </location>
</feature>
<dbReference type="InterPro" id="IPR058792">
    <property type="entry name" value="Beta-barrel_RND_2"/>
</dbReference>
<evidence type="ECO:0000313" key="7">
    <source>
        <dbReference type="Proteomes" id="UP000249185"/>
    </source>
</evidence>
<proteinExistence type="predicted"/>
<feature type="domain" description="CusB-like beta-barrel" evidence="5">
    <location>
        <begin position="290"/>
        <end position="333"/>
    </location>
</feature>
<protein>
    <submittedName>
        <fullName evidence="6">Uncharacterized protein</fullName>
    </submittedName>
</protein>
<comment type="caution">
    <text evidence="6">The sequence shown here is derived from an EMBL/GenBank/DDBJ whole genome shotgun (WGS) entry which is preliminary data.</text>
</comment>
<accession>A0A2W5QDA1</accession>
<keyword evidence="3" id="KW-0812">Transmembrane</keyword>
<dbReference type="InterPro" id="IPR058624">
    <property type="entry name" value="MdtA-like_HH"/>
</dbReference>
<dbReference type="AlphaFoldDB" id="A0A2W5QDA1"/>
<feature type="region of interest" description="Disordered" evidence="2">
    <location>
        <begin position="384"/>
        <end position="407"/>
    </location>
</feature>
<dbReference type="Gene3D" id="2.40.50.100">
    <property type="match status" value="1"/>
</dbReference>
<dbReference type="Gene3D" id="1.10.287.470">
    <property type="entry name" value="Helix hairpin bin"/>
    <property type="match status" value="1"/>
</dbReference>
<keyword evidence="1" id="KW-0175">Coiled coil</keyword>
<feature type="domain" description="Multidrug resistance protein MdtA-like alpha-helical hairpin" evidence="4">
    <location>
        <begin position="158"/>
        <end position="225"/>
    </location>
</feature>
<dbReference type="Gene3D" id="2.40.30.170">
    <property type="match status" value="1"/>
</dbReference>
<feature type="coiled-coil region" evidence="1">
    <location>
        <begin position="144"/>
        <end position="171"/>
    </location>
</feature>
<keyword evidence="3" id="KW-1133">Transmembrane helix</keyword>
<dbReference type="SUPFAM" id="SSF111369">
    <property type="entry name" value="HlyD-like secretion proteins"/>
    <property type="match status" value="2"/>
</dbReference>
<dbReference type="PANTHER" id="PTHR30386">
    <property type="entry name" value="MEMBRANE FUSION SUBUNIT OF EMRAB-TOLC MULTIDRUG EFFLUX PUMP"/>
    <property type="match status" value="1"/>
</dbReference>
<organism evidence="6 7">
    <name type="scientific">Rhodovulum sulfidophilum</name>
    <name type="common">Rhodobacter sulfidophilus</name>
    <dbReference type="NCBI Taxonomy" id="35806"/>
    <lineage>
        <taxon>Bacteria</taxon>
        <taxon>Pseudomonadati</taxon>
        <taxon>Pseudomonadota</taxon>
        <taxon>Alphaproteobacteria</taxon>
        <taxon>Rhodobacterales</taxon>
        <taxon>Paracoccaceae</taxon>
        <taxon>Rhodovulum</taxon>
    </lineage>
</organism>
<evidence type="ECO:0000256" key="1">
    <source>
        <dbReference type="SAM" id="Coils"/>
    </source>
</evidence>
<dbReference type="PANTHER" id="PTHR30386:SF24">
    <property type="entry name" value="MULTIDRUG RESISTANCE EFFLUX PUMP"/>
    <property type="match status" value="1"/>
</dbReference>
<evidence type="ECO:0000256" key="3">
    <source>
        <dbReference type="SAM" id="Phobius"/>
    </source>
</evidence>
<dbReference type="Pfam" id="PF25876">
    <property type="entry name" value="HH_MFP_RND"/>
    <property type="match status" value="1"/>
</dbReference>
<feature type="region of interest" description="Disordered" evidence="2">
    <location>
        <begin position="1"/>
        <end position="41"/>
    </location>
</feature>
<gene>
    <name evidence="6" type="ORF">DI556_10990</name>
</gene>
<evidence type="ECO:0000256" key="2">
    <source>
        <dbReference type="SAM" id="MobiDB-lite"/>
    </source>
</evidence>
<evidence type="ECO:0000259" key="4">
    <source>
        <dbReference type="Pfam" id="PF25876"/>
    </source>
</evidence>
<sequence length="407" mass="41953">MPKDMENLPADQSALVSERPAAEDKPAQAAPAAAAGPAEAETKKKGGARRLILGAVAVAALVAAGLYGHEYWTNGRFLIETDDAYAQADFAILQPKVSGYVASVPGVANAHVKAGDPLVVLNDGDYRNALTLAQSQLDAEVAGVDRVNLQAKAAEAAITQAQAKLAAAKATQVQAQSDLARYTELAKTDVATTQRLESARATAATADASVQEAEAGILTAQADLKVVKAQVAEAQATVAGLTASRDKAERDLADTVLRAPTDGVVGNLSVATGDYVTPGSRLLAVVPLGQVYIEANFKETQIEALRPGTKVEVEVDAFPDRSFTGTVQGISPASGSVFSLLPAENATGNFTKVVQRLPVRIAVPAEVADQGWLRPGLSVVATADPRTSADTGAPAETQVSQNTPAAD</sequence>
<dbReference type="InterPro" id="IPR050739">
    <property type="entry name" value="MFP"/>
</dbReference>